<organism evidence="2 3">
    <name type="scientific">Patiria miniata</name>
    <name type="common">Bat star</name>
    <name type="synonym">Asterina miniata</name>
    <dbReference type="NCBI Taxonomy" id="46514"/>
    <lineage>
        <taxon>Eukaryota</taxon>
        <taxon>Metazoa</taxon>
        <taxon>Echinodermata</taxon>
        <taxon>Eleutherozoa</taxon>
        <taxon>Asterozoa</taxon>
        <taxon>Asteroidea</taxon>
        <taxon>Valvatacea</taxon>
        <taxon>Valvatida</taxon>
        <taxon>Asterinidae</taxon>
        <taxon>Patiria</taxon>
    </lineage>
</organism>
<dbReference type="AlphaFoldDB" id="A0A914ADF9"/>
<dbReference type="OrthoDB" id="10664001at2759"/>
<evidence type="ECO:0000313" key="2">
    <source>
        <dbReference type="EnsemblMetazoa" id="XP_038061379.1"/>
    </source>
</evidence>
<evidence type="ECO:0008006" key="4">
    <source>
        <dbReference type="Google" id="ProtNLM"/>
    </source>
</evidence>
<dbReference type="RefSeq" id="XP_038061379.1">
    <property type="nucleotide sequence ID" value="XM_038205451.1"/>
</dbReference>
<reference evidence="2" key="1">
    <citation type="submission" date="2022-11" db="UniProtKB">
        <authorList>
            <consortium name="EnsemblMetazoa"/>
        </authorList>
    </citation>
    <scope>IDENTIFICATION</scope>
</reference>
<dbReference type="InterPro" id="IPR011001">
    <property type="entry name" value="Saposin-like"/>
</dbReference>
<dbReference type="Proteomes" id="UP000887568">
    <property type="component" value="Unplaced"/>
</dbReference>
<evidence type="ECO:0000313" key="3">
    <source>
        <dbReference type="Proteomes" id="UP000887568"/>
    </source>
</evidence>
<dbReference type="Gene3D" id="1.10.225.10">
    <property type="entry name" value="Saposin-like"/>
    <property type="match status" value="1"/>
</dbReference>
<keyword evidence="3" id="KW-1185">Reference proteome</keyword>
<dbReference type="EnsemblMetazoa" id="XM_038205451.1">
    <property type="protein sequence ID" value="XP_038061379.1"/>
    <property type="gene ID" value="LOC119732076"/>
</dbReference>
<proteinExistence type="predicted"/>
<feature type="chain" id="PRO_5037962357" description="Saposin B-type domain-containing protein" evidence="1">
    <location>
        <begin position="25"/>
        <end position="164"/>
    </location>
</feature>
<evidence type="ECO:0000256" key="1">
    <source>
        <dbReference type="SAM" id="SignalP"/>
    </source>
</evidence>
<name>A0A914ADF9_PATMI</name>
<protein>
    <recommendedName>
        <fullName evidence="4">Saposin B-type domain-containing protein</fullName>
    </recommendedName>
</protein>
<feature type="signal peptide" evidence="1">
    <location>
        <begin position="1"/>
        <end position="24"/>
    </location>
</feature>
<dbReference type="GeneID" id="119732076"/>
<sequence length="164" mass="18062">MLNKMAVVSYCLVGVLLLTALVSGQGDLLASEPQLELLNGKVKIDTDVLRPLVDSMTKNPFLCTACENFVQFLRNATDNQQLLGELVTLLLPVCDWFPFALHEECLGAVREIPTLVKMYANLYLDPKIDCALLCAASRMANAPNPVPLTVNDLVQMMEKKPAKQ</sequence>
<keyword evidence="1" id="KW-0732">Signal</keyword>
<dbReference type="SUPFAM" id="SSF47862">
    <property type="entry name" value="Saposin"/>
    <property type="match status" value="1"/>
</dbReference>
<accession>A0A914ADF9</accession>